<evidence type="ECO:0000256" key="2">
    <source>
        <dbReference type="ARBA" id="ARBA00022670"/>
    </source>
</evidence>
<feature type="repeat" description="Hemopexin" evidence="14">
    <location>
        <begin position="385"/>
        <end position="436"/>
    </location>
</feature>
<evidence type="ECO:0000256" key="9">
    <source>
        <dbReference type="ARBA" id="ARBA00023145"/>
    </source>
</evidence>
<evidence type="ECO:0000256" key="13">
    <source>
        <dbReference type="PIRSR" id="PIRSR621190-4"/>
    </source>
</evidence>
<feature type="chain" id="PRO_5025357983" evidence="16">
    <location>
        <begin position="24"/>
        <end position="609"/>
    </location>
</feature>
<evidence type="ECO:0000313" key="19">
    <source>
        <dbReference type="Proteomes" id="UP000440578"/>
    </source>
</evidence>
<dbReference type="PANTHER" id="PTHR10201:SF291">
    <property type="entry name" value="MATRIX METALLOPROTEINASE 1, ISOFORM C-RELATED"/>
    <property type="match status" value="1"/>
</dbReference>
<evidence type="ECO:0000256" key="8">
    <source>
        <dbReference type="ARBA" id="ARBA00023049"/>
    </source>
</evidence>
<dbReference type="SUPFAM" id="SSF47090">
    <property type="entry name" value="PGBD-like"/>
    <property type="match status" value="1"/>
</dbReference>
<dbReference type="InterPro" id="IPR036365">
    <property type="entry name" value="PGBD-like_sf"/>
</dbReference>
<dbReference type="PROSITE" id="PS00546">
    <property type="entry name" value="CYSTEINE_SWITCH"/>
    <property type="match status" value="1"/>
</dbReference>
<dbReference type="SUPFAM" id="SSF55486">
    <property type="entry name" value="Metalloproteases ('zincins'), catalytic domain"/>
    <property type="match status" value="1"/>
</dbReference>
<feature type="binding site" evidence="12">
    <location>
        <position position="391"/>
    </location>
    <ligand>
        <name>Ca(2+)</name>
        <dbReference type="ChEBI" id="CHEBI:29108"/>
        <label>5</label>
    </ligand>
</feature>
<keyword evidence="19" id="KW-1185">Reference proteome</keyword>
<comment type="cofactor">
    <cofactor evidence="12">
        <name>Ca(2+)</name>
        <dbReference type="ChEBI" id="CHEBI:29108"/>
    </cofactor>
    <text evidence="12">Can bind about 5 Ca(2+) ions per subunit.</text>
</comment>
<dbReference type="PANTHER" id="PTHR10201">
    <property type="entry name" value="MATRIX METALLOPROTEINASE"/>
    <property type="match status" value="1"/>
</dbReference>
<dbReference type="Pfam" id="PF00045">
    <property type="entry name" value="Hemopexin"/>
    <property type="match status" value="4"/>
</dbReference>
<dbReference type="PRINTS" id="PR00138">
    <property type="entry name" value="MATRIXIN"/>
</dbReference>
<reference evidence="18 19" key="1">
    <citation type="submission" date="2019-07" db="EMBL/GenBank/DDBJ databases">
        <title>Draft genome assembly of a fouling barnacle, Amphibalanus amphitrite (Darwin, 1854): The first reference genome for Thecostraca.</title>
        <authorList>
            <person name="Kim W."/>
        </authorList>
    </citation>
    <scope>NUCLEOTIDE SEQUENCE [LARGE SCALE GENOMIC DNA]</scope>
    <source>
        <strain evidence="18">SNU_AA5</strain>
        <tissue evidence="18">Soma without cirri and trophi</tissue>
    </source>
</reference>
<dbReference type="GO" id="GO:0006508">
    <property type="term" value="P:proteolysis"/>
    <property type="evidence" value="ECO:0007669"/>
    <property type="project" value="UniProtKB-KW"/>
</dbReference>
<dbReference type="GO" id="GO:0030574">
    <property type="term" value="P:collagen catabolic process"/>
    <property type="evidence" value="ECO:0007669"/>
    <property type="project" value="TreeGrafter"/>
</dbReference>
<keyword evidence="9" id="KW-0865">Zymogen</keyword>
<feature type="binding site" evidence="11">
    <location>
        <position position="237"/>
    </location>
    <ligand>
        <name>Zn(2+)</name>
        <dbReference type="ChEBI" id="CHEBI:29105"/>
        <label>2</label>
        <note>catalytic</note>
    </ligand>
</feature>
<dbReference type="EMBL" id="VIIS01002025">
    <property type="protein sequence ID" value="KAF0289579.1"/>
    <property type="molecule type" value="Genomic_DNA"/>
</dbReference>
<feature type="binding site" evidence="12">
    <location>
        <position position="194"/>
    </location>
    <ligand>
        <name>Ca(2+)</name>
        <dbReference type="ChEBI" id="CHEBI:29108"/>
        <label>3</label>
    </ligand>
</feature>
<feature type="binding site" evidence="12">
    <location>
        <position position="214"/>
    </location>
    <ligand>
        <name>Ca(2+)</name>
        <dbReference type="ChEBI" id="CHEBI:29108"/>
        <label>3</label>
    </ligand>
</feature>
<comment type="caution">
    <text evidence="18">The sequence shown here is derived from an EMBL/GenBank/DDBJ whole genome shotgun (WGS) entry which is preliminary data.</text>
</comment>
<dbReference type="Pfam" id="PF00413">
    <property type="entry name" value="Peptidase_M10"/>
    <property type="match status" value="1"/>
</dbReference>
<dbReference type="InterPro" id="IPR036375">
    <property type="entry name" value="Hemopexin-like_dom_sf"/>
</dbReference>
<evidence type="ECO:0000256" key="3">
    <source>
        <dbReference type="ARBA" id="ARBA00022723"/>
    </source>
</evidence>
<dbReference type="InterPro" id="IPR021190">
    <property type="entry name" value="Pept_M10A"/>
</dbReference>
<evidence type="ECO:0000256" key="6">
    <source>
        <dbReference type="ARBA" id="ARBA00022801"/>
    </source>
</evidence>
<keyword evidence="8" id="KW-0482">Metalloprotease</keyword>
<dbReference type="AlphaFoldDB" id="A0A6A4V8X7"/>
<evidence type="ECO:0000256" key="10">
    <source>
        <dbReference type="PIRSR" id="PIRSR001191-1"/>
    </source>
</evidence>
<feature type="binding site" evidence="12">
    <location>
        <position position="208"/>
    </location>
    <ligand>
        <name>Ca(2+)</name>
        <dbReference type="ChEBI" id="CHEBI:29108"/>
        <label>2</label>
    </ligand>
</feature>
<accession>A0A6A4V8X7</accession>
<keyword evidence="6" id="KW-0378">Hydrolase</keyword>
<feature type="binding site" evidence="12">
    <location>
        <position position="496"/>
    </location>
    <ligand>
        <name>Ca(2+)</name>
        <dbReference type="ChEBI" id="CHEBI:29108"/>
        <label>5</label>
    </ligand>
</feature>
<feature type="binding site" evidence="11">
    <location>
        <position position="247"/>
    </location>
    <ligand>
        <name>Zn(2+)</name>
        <dbReference type="ChEBI" id="CHEBI:29105"/>
        <label>2</label>
        <note>catalytic</note>
    </ligand>
</feature>
<name>A0A6A4V8X7_AMPAM</name>
<dbReference type="GO" id="GO:0004222">
    <property type="term" value="F:metalloendopeptidase activity"/>
    <property type="evidence" value="ECO:0007669"/>
    <property type="project" value="InterPro"/>
</dbReference>
<dbReference type="InterPro" id="IPR002477">
    <property type="entry name" value="Peptidoglycan-bd-like"/>
</dbReference>
<feature type="binding site" evidence="12">
    <location>
        <position position="217"/>
    </location>
    <ligand>
        <name>Ca(2+)</name>
        <dbReference type="ChEBI" id="CHEBI:29108"/>
        <label>3</label>
    </ligand>
</feature>
<dbReference type="PIRSF" id="PIRSF001191">
    <property type="entry name" value="Peptidase_M10A_matrix"/>
    <property type="match status" value="1"/>
</dbReference>
<dbReference type="PROSITE" id="PS51642">
    <property type="entry name" value="HEMOPEXIN_2"/>
    <property type="match status" value="4"/>
</dbReference>
<feature type="repeat" description="Hemopexin" evidence="14">
    <location>
        <begin position="437"/>
        <end position="489"/>
    </location>
</feature>
<comment type="cofactor">
    <cofactor evidence="12">
        <name>Zn(2+)</name>
        <dbReference type="ChEBI" id="CHEBI:29105"/>
    </cofactor>
    <text evidence="12">Binds 2 Zn(2+) ions per subunit.</text>
</comment>
<feature type="region of interest" description="Disordered" evidence="15">
    <location>
        <begin position="278"/>
        <end position="332"/>
    </location>
</feature>
<dbReference type="Gene3D" id="3.40.390.10">
    <property type="entry name" value="Collagenase (Catalytic Domain)"/>
    <property type="match status" value="1"/>
</dbReference>
<keyword evidence="12" id="KW-0106">Calcium</keyword>
<feature type="binding site" evidence="12">
    <location>
        <position position="210"/>
    </location>
    <ligand>
        <name>Ca(2+)</name>
        <dbReference type="ChEBI" id="CHEBI:29108"/>
        <label>2</label>
    </ligand>
</feature>
<dbReference type="Pfam" id="PF01471">
    <property type="entry name" value="PG_binding_1"/>
    <property type="match status" value="1"/>
</dbReference>
<dbReference type="InterPro" id="IPR018487">
    <property type="entry name" value="Hemopexin-like_repeat"/>
</dbReference>
<dbReference type="OrthoDB" id="406838at2759"/>
<feature type="binding site" evidence="12">
    <location>
        <position position="255"/>
    </location>
    <ligand>
        <name>Zn(2+)</name>
        <dbReference type="ChEBI" id="CHEBI:29105"/>
        <label>2</label>
        <note>catalytic</note>
    </ligand>
</feature>
<feature type="binding site" evidence="12">
    <location>
        <position position="494"/>
    </location>
    <ligand>
        <name>Ca(2+)</name>
        <dbReference type="ChEBI" id="CHEBI:29108"/>
        <label>4</label>
    </ligand>
</feature>
<evidence type="ECO:0000313" key="18">
    <source>
        <dbReference type="EMBL" id="KAF0289579.1"/>
    </source>
</evidence>
<feature type="repeat" description="Hemopexin" evidence="14">
    <location>
        <begin position="336"/>
        <end position="384"/>
    </location>
</feature>
<evidence type="ECO:0000256" key="11">
    <source>
        <dbReference type="PIRSR" id="PIRSR001191-2"/>
    </source>
</evidence>
<keyword evidence="2" id="KW-0645">Protease</keyword>
<evidence type="ECO:0000259" key="17">
    <source>
        <dbReference type="SMART" id="SM00235"/>
    </source>
</evidence>
<evidence type="ECO:0000256" key="4">
    <source>
        <dbReference type="ARBA" id="ARBA00022729"/>
    </source>
</evidence>
<feature type="binding site" evidence="12">
    <location>
        <position position="193"/>
    </location>
    <ligand>
        <name>Ca(2+)</name>
        <dbReference type="ChEBI" id="CHEBI:29108"/>
        <label>3</label>
    </ligand>
</feature>
<keyword evidence="3 11" id="KW-0479">Metal-binding</keyword>
<feature type="active site" evidence="10">
    <location>
        <position position="238"/>
    </location>
</feature>
<feature type="binding site" evidence="12">
    <location>
        <position position="443"/>
    </location>
    <ligand>
        <name>Ca(2+)</name>
        <dbReference type="ChEBI" id="CHEBI:29108"/>
        <label>5</label>
    </ligand>
</feature>
<evidence type="ECO:0000256" key="1">
    <source>
        <dbReference type="ARBA" id="ARBA00010370"/>
    </source>
</evidence>
<evidence type="ECO:0000256" key="5">
    <source>
        <dbReference type="ARBA" id="ARBA00022737"/>
    </source>
</evidence>
<dbReference type="GO" id="GO:0008270">
    <property type="term" value="F:zinc ion binding"/>
    <property type="evidence" value="ECO:0007669"/>
    <property type="project" value="InterPro"/>
</dbReference>
<evidence type="ECO:0000256" key="16">
    <source>
        <dbReference type="SAM" id="SignalP"/>
    </source>
</evidence>
<feature type="signal peptide" evidence="16">
    <location>
        <begin position="1"/>
        <end position="23"/>
    </location>
</feature>
<feature type="binding site" evidence="12">
    <location>
        <position position="188"/>
    </location>
    <ligand>
        <name>Zn(2+)</name>
        <dbReference type="ChEBI" id="CHEBI:29105"/>
        <label>1</label>
    </ligand>
</feature>
<feature type="binding site" evidence="12">
    <location>
        <position position="340"/>
    </location>
    <ligand>
        <name>Ca(2+)</name>
        <dbReference type="ChEBI" id="CHEBI:29108"/>
        <label>4</label>
    </ligand>
</feature>
<dbReference type="SMART" id="SM00120">
    <property type="entry name" value="HX"/>
    <property type="match status" value="4"/>
</dbReference>
<feature type="binding site" evidence="11">
    <location>
        <position position="241"/>
    </location>
    <ligand>
        <name>Zn(2+)</name>
        <dbReference type="ChEBI" id="CHEBI:29105"/>
        <label>2</label>
        <note>catalytic</note>
    </ligand>
</feature>
<feature type="modified residue" description="Phosphotyrosine; by PKDCC" evidence="13">
    <location>
        <position position="425"/>
    </location>
</feature>
<dbReference type="SUPFAM" id="SSF50923">
    <property type="entry name" value="Hemopexin-like domain"/>
    <property type="match status" value="1"/>
</dbReference>
<feature type="binding site" evidence="12">
    <location>
        <position position="201"/>
    </location>
    <ligand>
        <name>Zn(2+)</name>
        <dbReference type="ChEBI" id="CHEBI:29105"/>
        <label>1</label>
    </ligand>
</feature>
<dbReference type="InterPro" id="IPR024079">
    <property type="entry name" value="MetalloPept_cat_dom_sf"/>
</dbReference>
<gene>
    <name evidence="18" type="primary">Mmp24_1</name>
    <name evidence="18" type="ORF">FJT64_012225</name>
</gene>
<dbReference type="InterPro" id="IPR000585">
    <property type="entry name" value="Hemopexin-like_dom"/>
</dbReference>
<feature type="binding site" evidence="12">
    <location>
        <position position="217"/>
    </location>
    <ligand>
        <name>Ca(2+)</name>
        <dbReference type="ChEBI" id="CHEBI:29108"/>
        <label>1</label>
    </ligand>
</feature>
<feature type="binding site" description="in inhibited form" evidence="12">
    <location>
        <position position="99"/>
    </location>
    <ligand>
        <name>Zn(2+)</name>
        <dbReference type="ChEBI" id="CHEBI:29105"/>
        <label>2</label>
        <note>catalytic</note>
    </ligand>
</feature>
<dbReference type="InterPro" id="IPR001818">
    <property type="entry name" value="Pept_M10_metallopeptidase"/>
</dbReference>
<keyword evidence="7 11" id="KW-0862">Zinc</keyword>
<dbReference type="InterPro" id="IPR006026">
    <property type="entry name" value="Peptidase_Metallo"/>
</dbReference>
<dbReference type="CDD" id="cd00094">
    <property type="entry name" value="HX"/>
    <property type="match status" value="1"/>
</dbReference>
<dbReference type="InterPro" id="IPR033739">
    <property type="entry name" value="M10A_MMP"/>
</dbReference>
<dbReference type="InterPro" id="IPR021158">
    <property type="entry name" value="Pept_M10A_Zn_BS"/>
</dbReference>
<feature type="binding site" evidence="12">
    <location>
        <position position="186"/>
    </location>
    <ligand>
        <name>Zn(2+)</name>
        <dbReference type="ChEBI" id="CHEBI:29105"/>
        <label>1</label>
    </ligand>
</feature>
<dbReference type="Gene3D" id="2.110.10.10">
    <property type="entry name" value="Hemopexin-like domain"/>
    <property type="match status" value="1"/>
</dbReference>
<sequence length="609" mass="67009">MTRPARAVLAVLPAVLAVLPAAGLPSPARLEQLQQQPQERLVQGQAYLAKFGWVSTTESRFGSLQSLSSKLAEFQQFAGLPVTGVMDDATVAKMQQPRCGVPDKAAPLKRQRRRKRYALQGSRWRNKALTYKIVNWPKNRDRELTRKAISDAFQAWADVSALTFMEIAASTNSKANIDVRFEYGDHGDGDAFDGPGGTLAHAFFPIYGGDAHFDKSESFIVTPGGRDGVDLFTVAAHEFGHSLGLAHSEVNDALMAPFYRPPGVNRDVIKQDDIKGIQSMYGPPEEQPAPAPDTGGPPDTDSGGGGDGGGGDETDGDGDEGEVDARESENAALCEDSSVDAIITVSVKPGRETYVFKGGDYWRLTDIAVAEGYPQRIADRWGGLPDDLDDAMVYTPRRNSKELVFFFKGDKVWRMTNLPTVDEGYPKLISEEFQGIPNDIDAAFTWKRNKKIYFFKGDQYWRFDYEAAKSGGQGVSDKYPQNIRVWRGLPGNLDTVNTWKNGRTYFFKGGSYYKIRDRPLRLTGGYPRNTGEWWFGCPDNQGSIHQQQPAASQQRGDISADETYRDTVIGYGEGDTQPRYGGSAGLTRPSELLTSLLLPLLAALAARQL</sequence>
<feature type="compositionally biased region" description="Low complexity" evidence="15">
    <location>
        <begin position="292"/>
        <end position="301"/>
    </location>
</feature>
<comment type="similarity">
    <text evidence="1">Belongs to the peptidase M10A family.</text>
</comment>
<dbReference type="SMART" id="SM00235">
    <property type="entry name" value="ZnMc"/>
    <property type="match status" value="1"/>
</dbReference>
<feature type="binding site" evidence="12">
    <location>
        <position position="212"/>
    </location>
    <ligand>
        <name>Zn(2+)</name>
        <dbReference type="ChEBI" id="CHEBI:29105"/>
        <label>1</label>
    </ligand>
</feature>
<feature type="repeat" description="Hemopexin" evidence="14">
    <location>
        <begin position="490"/>
        <end position="537"/>
    </location>
</feature>
<keyword evidence="5" id="KW-0677">Repeat</keyword>
<feature type="compositionally biased region" description="Acidic residues" evidence="15">
    <location>
        <begin position="310"/>
        <end position="322"/>
    </location>
</feature>
<evidence type="ECO:0000256" key="12">
    <source>
        <dbReference type="PIRSR" id="PIRSR621190-2"/>
    </source>
</evidence>
<dbReference type="CDD" id="cd04278">
    <property type="entry name" value="ZnMc_MMP"/>
    <property type="match status" value="1"/>
</dbReference>
<feature type="binding site" evidence="12">
    <location>
        <position position="342"/>
    </location>
    <ligand>
        <name>Ca(2+)</name>
        <dbReference type="ChEBI" id="CHEBI:29108"/>
        <label>5</label>
    </ligand>
</feature>
<proteinExistence type="inferred from homology"/>
<evidence type="ECO:0000256" key="15">
    <source>
        <dbReference type="SAM" id="MobiDB-lite"/>
    </source>
</evidence>
<evidence type="ECO:0000256" key="14">
    <source>
        <dbReference type="PROSITE-ProRule" id="PRU01011"/>
    </source>
</evidence>
<protein>
    <submittedName>
        <fullName evidence="18">Matrix metalloproteinase-24</fullName>
    </submittedName>
</protein>
<dbReference type="GO" id="GO:0030198">
    <property type="term" value="P:extracellular matrix organization"/>
    <property type="evidence" value="ECO:0007669"/>
    <property type="project" value="TreeGrafter"/>
</dbReference>
<organism evidence="18 19">
    <name type="scientific">Amphibalanus amphitrite</name>
    <name type="common">Striped barnacle</name>
    <name type="synonym">Balanus amphitrite</name>
    <dbReference type="NCBI Taxonomy" id="1232801"/>
    <lineage>
        <taxon>Eukaryota</taxon>
        <taxon>Metazoa</taxon>
        <taxon>Ecdysozoa</taxon>
        <taxon>Arthropoda</taxon>
        <taxon>Crustacea</taxon>
        <taxon>Multicrustacea</taxon>
        <taxon>Cirripedia</taxon>
        <taxon>Thoracica</taxon>
        <taxon>Thoracicalcarea</taxon>
        <taxon>Balanomorpha</taxon>
        <taxon>Balanoidea</taxon>
        <taxon>Balanidae</taxon>
        <taxon>Amphibalaninae</taxon>
        <taxon>Amphibalanus</taxon>
    </lineage>
</organism>
<keyword evidence="4 16" id="KW-0732">Signal</keyword>
<dbReference type="Proteomes" id="UP000440578">
    <property type="component" value="Unassembled WGS sequence"/>
</dbReference>
<evidence type="ECO:0000256" key="7">
    <source>
        <dbReference type="ARBA" id="ARBA00022833"/>
    </source>
</evidence>
<dbReference type="GO" id="GO:0031012">
    <property type="term" value="C:extracellular matrix"/>
    <property type="evidence" value="ECO:0007669"/>
    <property type="project" value="InterPro"/>
</dbReference>
<feature type="binding site" evidence="12">
    <location>
        <position position="389"/>
    </location>
    <ligand>
        <name>Ca(2+)</name>
        <dbReference type="ChEBI" id="CHEBI:29108"/>
        <label>4</label>
    </ligand>
</feature>
<feature type="domain" description="Peptidase metallopeptidase" evidence="17">
    <location>
        <begin position="120"/>
        <end position="283"/>
    </location>
</feature>